<evidence type="ECO:0008006" key="6">
    <source>
        <dbReference type="Google" id="ProtNLM"/>
    </source>
</evidence>
<dbReference type="EMBL" id="BMPG01000002">
    <property type="protein sequence ID" value="GGL60770.1"/>
    <property type="molecule type" value="Genomic_DNA"/>
</dbReference>
<keyword evidence="2" id="KW-0808">Transferase</keyword>
<dbReference type="GO" id="GO:0008171">
    <property type="term" value="F:O-methyltransferase activity"/>
    <property type="evidence" value="ECO:0007669"/>
    <property type="project" value="InterPro"/>
</dbReference>
<dbReference type="PROSITE" id="PS51682">
    <property type="entry name" value="SAM_OMT_I"/>
    <property type="match status" value="1"/>
</dbReference>
<dbReference type="Proteomes" id="UP000607197">
    <property type="component" value="Unassembled WGS sequence"/>
</dbReference>
<keyword evidence="5" id="KW-1185">Reference proteome</keyword>
<gene>
    <name evidence="4" type="ORF">GCM10009039_18770</name>
</gene>
<organism evidence="4 5">
    <name type="scientific">Halocalculus aciditolerans</name>
    <dbReference type="NCBI Taxonomy" id="1383812"/>
    <lineage>
        <taxon>Archaea</taxon>
        <taxon>Methanobacteriati</taxon>
        <taxon>Methanobacteriota</taxon>
        <taxon>Stenosarchaea group</taxon>
        <taxon>Halobacteria</taxon>
        <taxon>Halobacteriales</taxon>
        <taxon>Halobacteriaceae</taxon>
        <taxon>Halocalculus</taxon>
    </lineage>
</organism>
<protein>
    <recommendedName>
        <fullName evidence="6">O-methyltransferase</fullName>
    </recommendedName>
</protein>
<dbReference type="Pfam" id="PF01596">
    <property type="entry name" value="Methyltransf_3"/>
    <property type="match status" value="1"/>
</dbReference>
<evidence type="ECO:0000313" key="5">
    <source>
        <dbReference type="Proteomes" id="UP000607197"/>
    </source>
</evidence>
<keyword evidence="1" id="KW-0489">Methyltransferase</keyword>
<dbReference type="SUPFAM" id="SSF53335">
    <property type="entry name" value="S-adenosyl-L-methionine-dependent methyltransferases"/>
    <property type="match status" value="1"/>
</dbReference>
<dbReference type="OrthoDB" id="21414at2157"/>
<proteinExistence type="predicted"/>
<evidence type="ECO:0000256" key="2">
    <source>
        <dbReference type="ARBA" id="ARBA00022679"/>
    </source>
</evidence>
<keyword evidence="3" id="KW-0949">S-adenosyl-L-methionine</keyword>
<dbReference type="PANTHER" id="PTHR43167:SF1">
    <property type="entry name" value="PUTATIVE (AFU_ORTHOLOGUE AFUA_6G01830)-RELATED"/>
    <property type="match status" value="1"/>
</dbReference>
<dbReference type="GO" id="GO:0032259">
    <property type="term" value="P:methylation"/>
    <property type="evidence" value="ECO:0007669"/>
    <property type="project" value="UniProtKB-KW"/>
</dbReference>
<dbReference type="CDD" id="cd02440">
    <property type="entry name" value="AdoMet_MTases"/>
    <property type="match status" value="1"/>
</dbReference>
<name>A0A830FIZ9_9EURY</name>
<accession>A0A830FIZ9</accession>
<evidence type="ECO:0000256" key="1">
    <source>
        <dbReference type="ARBA" id="ARBA00022603"/>
    </source>
</evidence>
<reference evidence="4" key="1">
    <citation type="journal article" date="2014" name="Int. J. Syst. Evol. Microbiol.">
        <title>Complete genome sequence of Corynebacterium casei LMG S-19264T (=DSM 44701T), isolated from a smear-ripened cheese.</title>
        <authorList>
            <consortium name="US DOE Joint Genome Institute (JGI-PGF)"/>
            <person name="Walter F."/>
            <person name="Albersmeier A."/>
            <person name="Kalinowski J."/>
            <person name="Ruckert C."/>
        </authorList>
    </citation>
    <scope>NUCLEOTIDE SEQUENCE</scope>
    <source>
        <strain evidence="4">JCM 19596</strain>
    </source>
</reference>
<dbReference type="PANTHER" id="PTHR43167">
    <property type="entry name" value="PUTATIVE (AFU_ORTHOLOGUE AFUA_6G01830)-RELATED"/>
    <property type="match status" value="1"/>
</dbReference>
<dbReference type="AlphaFoldDB" id="A0A830FIZ9"/>
<evidence type="ECO:0000256" key="3">
    <source>
        <dbReference type="ARBA" id="ARBA00022691"/>
    </source>
</evidence>
<reference evidence="4" key="2">
    <citation type="submission" date="2020-09" db="EMBL/GenBank/DDBJ databases">
        <authorList>
            <person name="Sun Q."/>
            <person name="Ohkuma M."/>
        </authorList>
    </citation>
    <scope>NUCLEOTIDE SEQUENCE</scope>
    <source>
        <strain evidence="4">JCM 19596</strain>
    </source>
</reference>
<sequence>MGRILTDDAAAAIAAENGPLPDLLAEMTAYGRERDFPIVGPDGGRFLRTLAALAGARRVFEFGSGFGYSAAWFAGALPADGDLVLTDYDADNLATAEAFLDRSDYAGAAHYEVGDAMESFAAHDGPWDVVLIDHDKTRYADALELARPALADGAVVVADNVLRGPASADEIRAALAGDEPASEHAAGLAAYVEAVRDDDAFETSVVPLGSGLAVSAYRP</sequence>
<dbReference type="InterPro" id="IPR029063">
    <property type="entry name" value="SAM-dependent_MTases_sf"/>
</dbReference>
<comment type="caution">
    <text evidence="4">The sequence shown here is derived from an EMBL/GenBank/DDBJ whole genome shotgun (WGS) entry which is preliminary data.</text>
</comment>
<dbReference type="Gene3D" id="3.40.50.150">
    <property type="entry name" value="Vaccinia Virus protein VP39"/>
    <property type="match status" value="1"/>
</dbReference>
<dbReference type="InterPro" id="IPR002935">
    <property type="entry name" value="SAM_O-MeTrfase"/>
</dbReference>
<evidence type="ECO:0000313" key="4">
    <source>
        <dbReference type="EMBL" id="GGL60770.1"/>
    </source>
</evidence>
<dbReference type="RefSeq" id="WP_188978254.1">
    <property type="nucleotide sequence ID" value="NZ_BMPG01000002.1"/>
</dbReference>